<dbReference type="AlphaFoldDB" id="A0AA38VQG8"/>
<feature type="signal peptide" evidence="2">
    <location>
        <begin position="1"/>
        <end position="16"/>
    </location>
</feature>
<protein>
    <submittedName>
        <fullName evidence="4">Inosine/uridine-preferring nucleoside hydrolase</fullName>
    </submittedName>
</protein>
<dbReference type="GO" id="GO:0016799">
    <property type="term" value="F:hydrolase activity, hydrolyzing N-glycosyl compounds"/>
    <property type="evidence" value="ECO:0007669"/>
    <property type="project" value="InterPro"/>
</dbReference>
<evidence type="ECO:0000256" key="2">
    <source>
        <dbReference type="SAM" id="SignalP"/>
    </source>
</evidence>
<dbReference type="SUPFAM" id="SSF53590">
    <property type="entry name" value="Nucleoside hydrolase"/>
    <property type="match status" value="1"/>
</dbReference>
<dbReference type="Proteomes" id="UP001174691">
    <property type="component" value="Unassembled WGS sequence"/>
</dbReference>
<name>A0AA38VQG8_9PEZI</name>
<organism evidence="4 5">
    <name type="scientific">Coniochaeta hoffmannii</name>
    <dbReference type="NCBI Taxonomy" id="91930"/>
    <lineage>
        <taxon>Eukaryota</taxon>
        <taxon>Fungi</taxon>
        <taxon>Dikarya</taxon>
        <taxon>Ascomycota</taxon>
        <taxon>Pezizomycotina</taxon>
        <taxon>Sordariomycetes</taxon>
        <taxon>Sordariomycetidae</taxon>
        <taxon>Coniochaetales</taxon>
        <taxon>Coniochaetaceae</taxon>
        <taxon>Coniochaeta</taxon>
    </lineage>
</organism>
<dbReference type="Gene3D" id="3.90.245.10">
    <property type="entry name" value="Ribonucleoside hydrolase-like"/>
    <property type="match status" value="1"/>
</dbReference>
<dbReference type="Pfam" id="PF01156">
    <property type="entry name" value="IU_nuc_hydro"/>
    <property type="match status" value="1"/>
</dbReference>
<gene>
    <name evidence="4" type="ORF">NKR19_g7423</name>
</gene>
<accession>A0AA38VQG8</accession>
<reference evidence="4" key="1">
    <citation type="submission" date="2022-07" db="EMBL/GenBank/DDBJ databases">
        <title>Fungi with potential for degradation of polypropylene.</title>
        <authorList>
            <person name="Gostincar C."/>
        </authorList>
    </citation>
    <scope>NUCLEOTIDE SEQUENCE</scope>
    <source>
        <strain evidence="4">EXF-13287</strain>
    </source>
</reference>
<evidence type="ECO:0000259" key="3">
    <source>
        <dbReference type="Pfam" id="PF01156"/>
    </source>
</evidence>
<comment type="similarity">
    <text evidence="1">Belongs to the IUNH family.</text>
</comment>
<keyword evidence="4" id="KW-0378">Hydrolase</keyword>
<keyword evidence="2" id="KW-0732">Signal</keyword>
<proteinExistence type="inferred from homology"/>
<dbReference type="InterPro" id="IPR001910">
    <property type="entry name" value="Inosine/uridine_hydrolase_dom"/>
</dbReference>
<evidence type="ECO:0000256" key="1">
    <source>
        <dbReference type="ARBA" id="ARBA00009176"/>
    </source>
</evidence>
<dbReference type="PANTHER" id="PTHR43264">
    <property type="match status" value="1"/>
</dbReference>
<feature type="chain" id="PRO_5041288134" evidence="2">
    <location>
        <begin position="17"/>
        <end position="347"/>
    </location>
</feature>
<evidence type="ECO:0000313" key="4">
    <source>
        <dbReference type="EMBL" id="KAJ9139505.1"/>
    </source>
</evidence>
<dbReference type="PANTHER" id="PTHR43264:SF1">
    <property type="entry name" value="INOSINE_URIDINE-PREFERRING NUCLEOSIDE HYDROLASE DOMAIN-CONTAINING PROTEIN"/>
    <property type="match status" value="1"/>
</dbReference>
<comment type="caution">
    <text evidence="4">The sequence shown here is derived from an EMBL/GenBank/DDBJ whole genome shotgun (WGS) entry which is preliminary data.</text>
</comment>
<evidence type="ECO:0000313" key="5">
    <source>
        <dbReference type="Proteomes" id="UP001174691"/>
    </source>
</evidence>
<dbReference type="InterPro" id="IPR036452">
    <property type="entry name" value="Ribo_hydro-like"/>
</dbReference>
<feature type="domain" description="Inosine/uridine-preferring nucleoside hydrolase" evidence="3">
    <location>
        <begin position="31"/>
        <end position="235"/>
    </location>
</feature>
<sequence>MRLLAILSQLIVGTSLLPGRYLPLSVRGKNLIIDTDLFSDVDDAGALLLAATSPTVNLLAVNVNHPSSYSVLAASAILRHYGRGDVPIGARRPLNNVTFFDAWSYSLGEFASKVAYHYPGGSLPWGRAEDARDPIRLYRKCLSEAQDGSITIASIGFFENLSGLLNSTADDYSDLTGYELVAAKVAELVVMGGDYPSGYEFNFFGDNPQRTQHVVNTWPGRITFSGYSMGLNVSSGGRLMSDGPSSDPVRSAYLWYTYNVPRFSWDPLTLLYAMHGLDDIFEYANEYGYNQVHANGSNTWIFDEGSSDQHWLKLVMSREHAEELLDTLYLEGAAYGLTQSKVEHPDL</sequence>
<dbReference type="CDD" id="cd02652">
    <property type="entry name" value="nuc_hydro_2"/>
    <property type="match status" value="1"/>
</dbReference>
<dbReference type="EMBL" id="JANBVN010000129">
    <property type="protein sequence ID" value="KAJ9139505.1"/>
    <property type="molecule type" value="Genomic_DNA"/>
</dbReference>
<keyword evidence="5" id="KW-1185">Reference proteome</keyword>